<dbReference type="GO" id="GO:0005975">
    <property type="term" value="P:carbohydrate metabolic process"/>
    <property type="evidence" value="ECO:0007669"/>
    <property type="project" value="UniProtKB-ARBA"/>
</dbReference>
<dbReference type="EMBL" id="VFNV01000001">
    <property type="protein sequence ID" value="TQK76567.1"/>
    <property type="molecule type" value="Genomic_DNA"/>
</dbReference>
<feature type="region of interest" description="Disordered" evidence="1">
    <location>
        <begin position="1072"/>
        <end position="1099"/>
    </location>
</feature>
<protein>
    <submittedName>
        <fullName evidence="4">Ig-like domain-containing protein</fullName>
    </submittedName>
</protein>
<feature type="domain" description="Bacterial Ig-like" evidence="3">
    <location>
        <begin position="1285"/>
        <end position="1369"/>
    </location>
</feature>
<dbReference type="Gene3D" id="2.60.40.10">
    <property type="entry name" value="Immunoglobulins"/>
    <property type="match status" value="2"/>
</dbReference>
<dbReference type="PROSITE" id="PS50890">
    <property type="entry name" value="PUA"/>
    <property type="match status" value="1"/>
</dbReference>
<keyword evidence="2" id="KW-0732">Signal</keyword>
<dbReference type="OrthoDB" id="9781878at2"/>
<proteinExistence type="predicted"/>
<dbReference type="Pfam" id="PF16640">
    <property type="entry name" value="Big_3_5"/>
    <property type="match status" value="1"/>
</dbReference>
<organism evidence="4 5">
    <name type="scientific">Rarobacter incanus</name>
    <dbReference type="NCBI Taxonomy" id="153494"/>
    <lineage>
        <taxon>Bacteria</taxon>
        <taxon>Bacillati</taxon>
        <taxon>Actinomycetota</taxon>
        <taxon>Actinomycetes</taxon>
        <taxon>Micrococcales</taxon>
        <taxon>Rarobacteraceae</taxon>
        <taxon>Rarobacter</taxon>
    </lineage>
</organism>
<dbReference type="Proteomes" id="UP000316181">
    <property type="component" value="Unassembled WGS sequence"/>
</dbReference>
<feature type="chain" id="PRO_5021838932" evidence="2">
    <location>
        <begin position="29"/>
        <end position="1484"/>
    </location>
</feature>
<dbReference type="InterPro" id="IPR032109">
    <property type="entry name" value="Big_3_5"/>
</dbReference>
<dbReference type="InterPro" id="IPR013783">
    <property type="entry name" value="Ig-like_fold"/>
</dbReference>
<gene>
    <name evidence="4" type="ORF">FB389_1250</name>
</gene>
<evidence type="ECO:0000256" key="1">
    <source>
        <dbReference type="SAM" id="MobiDB-lite"/>
    </source>
</evidence>
<evidence type="ECO:0000256" key="2">
    <source>
        <dbReference type="SAM" id="SignalP"/>
    </source>
</evidence>
<comment type="caution">
    <text evidence="4">The sequence shown here is derived from an EMBL/GenBank/DDBJ whole genome shotgun (WGS) entry which is preliminary data.</text>
</comment>
<keyword evidence="5" id="KW-1185">Reference proteome</keyword>
<evidence type="ECO:0000259" key="3">
    <source>
        <dbReference type="Pfam" id="PF16640"/>
    </source>
</evidence>
<name>A0A542SQU3_9MICO</name>
<sequence length="1484" mass="154056">MKRIVFAGACLAAGALISTALVPGAAQAAPVADAAARTSAVTTGSLTDTSSAQQRWLSVADSRVVLNPYDFDAAGNGNSEISYTGGKNLPLATGFYAHDKALHVRESLTTYALGTNDQYALNESFDSKPSGWTTGNAEATYSGGKVTVKNSGEKWGYLATPSMSLNVSVFTKLKIKIDSTSPASVGKWALKVNTGGSDDLSPALQADTTNTGELTFDIGAYFAQKNLTGVQDVSFRIWATTYGTAEDTVSYTMDSFQIFRGSTPEDGQLVKYTTSWQSGHGWTSKDTNPATMADGGVLTRSGSNYGYAQKQITSVNLTQTPMVTVAVGSTTGKWALKVSDGGSDKTIQGDTASTGTFTYNIASLTGWSGSKDIWFKLFQITDSGKSSSSTTFARFSVHSGGDGTAVSAANSVAYSWTPASDTMTGTYGAGTITTTDYFSANQLDGAVRRIVPALTGGAAPIVAGVVESATASYDQATGVLTIPTTYGTRAVALPAGTSVSFYTSKAAFLSNSSPTAAPTSASAYWSASLSASSTSFVGLGFSVNSGTNTELGVTWTNPYPGGPAAEAAAIATSSRDEGAAGIAHWTDHWDTYVASVPVVEDFSIQRVAAGGVTADQMEAFYYKAFLNLEMNVLPATPETGNMYRQVGTGKPSLWMHGTPGTRNVASWDSLLGMQQLAYTNADASWDSFIGMMKSVQMSGDAPTDTNGVSAKGALKGESLPSRKAQTAWILYSVSGDETKLNSIYDELYANLIWSSHNMRWIYSSNNYTDERDSEFVASLIYDLKFGIKVAQTLGKSADAAQFESMITDLTRDYEAWFFPTTSTTDSKGNPVTWTTVQKIYLTHLKGAQGCPWSDGSEGADYYNSAGQCVKAGWSFYTSTALIADQLSPEYKAKVLDRFLRDYKAGSQLAGLGSFAVKAPDIQLITYGLFDELGWSGGSNSAGYTWSTVTRSALIDMGTVLVNSFNRDMVKSGFFAEVYYQTGDGTDVSAAIGSRGVRPSLFGVSHYIDNIWIANGYRVDEGNPTFIRTQGATGGISGLTYMGKTFNLDISGNSINLTGKAVGGSVGLPRSVDVSQTGIPAQPEVSPQEPGTQSGDATLASLTYGGAPVPGFNAATTTYAVELPAGTTTAPTVAATPTDAKATAHIQQATSLPGTATVKVTAEDNTTATYTVAFTVAANPGTQSGDATLASLTYGGAPVPGFNAATTTYAVELPAGTTTAPTVAATPTDAKATAHIQQATSLPGTATVTVTAEDNTTATYTVAFTVAANPGAPTDPVPTTTTAPAAVSATYGTPARIAVAVHAGSKTATGTVTARQGSKLLGSATLQAGKANLVLDKTLSAGTHAVTLTFVPADAKAFAGSTAATRVTVAKARTKMAAAKITRGKAGKKGKAARSIKRTKKSTIKVTLRSVSGIAPTGTVTLKAGKRKLGKARIKVTAAGVATATIKVSKKSAKKIKKKTAIKAVYGGNANIAKATLKTGLRVIR</sequence>
<feature type="signal peptide" evidence="2">
    <location>
        <begin position="1"/>
        <end position="28"/>
    </location>
</feature>
<reference evidence="4 5" key="1">
    <citation type="submission" date="2019-06" db="EMBL/GenBank/DDBJ databases">
        <title>Sequencing the genomes of 1000 actinobacteria strains.</title>
        <authorList>
            <person name="Klenk H.-P."/>
        </authorList>
    </citation>
    <scope>NUCLEOTIDE SEQUENCE [LARGE SCALE GENOMIC DNA]</scope>
    <source>
        <strain evidence="4 5">DSM 10596</strain>
    </source>
</reference>
<dbReference type="RefSeq" id="WP_142111918.1">
    <property type="nucleotide sequence ID" value="NZ_BAAATB010000002.1"/>
</dbReference>
<accession>A0A542SQU3</accession>
<evidence type="ECO:0000313" key="5">
    <source>
        <dbReference type="Proteomes" id="UP000316181"/>
    </source>
</evidence>
<evidence type="ECO:0000313" key="4">
    <source>
        <dbReference type="EMBL" id="TQK76567.1"/>
    </source>
</evidence>